<dbReference type="PROSITE" id="PS50889">
    <property type="entry name" value="S4"/>
    <property type="match status" value="1"/>
</dbReference>
<evidence type="ECO:0000313" key="8">
    <source>
        <dbReference type="Proteomes" id="UP000035337"/>
    </source>
</evidence>
<dbReference type="EC" id="5.4.99.-" evidence="5"/>
<dbReference type="STRING" id="1408281.Epro_0167"/>
<comment type="similarity">
    <text evidence="1 5">Belongs to the pseudouridine synthase RluA family.</text>
</comment>
<evidence type="ECO:0000256" key="1">
    <source>
        <dbReference type="ARBA" id="ARBA00010876"/>
    </source>
</evidence>
<sequence>MIKKSAQKITYEKFERERVDSFLAETFKDYSRSYFHKLIVGGKIFVNGKTVLPSAKLKHGDVIEFEFAKEQTSGFIKPEKIPLDIIFEDADIIIVNKQPGIVVHPSYGHESGTLLNALTAHAKGKYNPYLVHRLDKDTSGLIIFAKNEKAKISISKQLQNRAVRKIYNAAVKGTIVENQGRIEAPLGRSPQNRKLMTVNPTAKKMAITEFKVIARRDGYTLVEVHIITGRTHQIRSHMKYINHPVIGDAQYGGPETVDGKTYNRQMLHAYNVTFTHPRTCKTVKFFAPLPKDIKEIFDA</sequence>
<dbReference type="PROSITE" id="PS01129">
    <property type="entry name" value="PSI_RLU"/>
    <property type="match status" value="1"/>
</dbReference>
<dbReference type="AlphaFoldDB" id="A0A0G3WFZ9"/>
<evidence type="ECO:0000313" key="7">
    <source>
        <dbReference type="EMBL" id="AKL97546.1"/>
    </source>
</evidence>
<accession>A0A0G3WFZ9</accession>
<evidence type="ECO:0000256" key="3">
    <source>
        <dbReference type="PIRSR" id="PIRSR606225-1"/>
    </source>
</evidence>
<evidence type="ECO:0000256" key="5">
    <source>
        <dbReference type="RuleBase" id="RU362028"/>
    </source>
</evidence>
<evidence type="ECO:0000256" key="2">
    <source>
        <dbReference type="ARBA" id="ARBA00023235"/>
    </source>
</evidence>
<dbReference type="RefSeq" id="WP_052569714.1">
    <property type="nucleotide sequence ID" value="NZ_CP009498.1"/>
</dbReference>
<comment type="function">
    <text evidence="5">Responsible for synthesis of pseudouridine from uracil.</text>
</comment>
<dbReference type="Pfam" id="PF00849">
    <property type="entry name" value="PseudoU_synth_2"/>
    <property type="match status" value="1"/>
</dbReference>
<keyword evidence="8" id="KW-1185">Reference proteome</keyword>
<dbReference type="OrthoDB" id="9807829at2"/>
<dbReference type="InterPro" id="IPR006145">
    <property type="entry name" value="PsdUridine_synth_RsuA/RluA"/>
</dbReference>
<dbReference type="KEGG" id="epo:Epro_0167"/>
<dbReference type="NCBIfam" id="TIGR00005">
    <property type="entry name" value="rluA_subfam"/>
    <property type="match status" value="1"/>
</dbReference>
<dbReference type="PANTHER" id="PTHR21600">
    <property type="entry name" value="MITOCHONDRIAL RNA PSEUDOURIDINE SYNTHASE"/>
    <property type="match status" value="1"/>
</dbReference>
<dbReference type="Proteomes" id="UP000035337">
    <property type="component" value="Chromosome"/>
</dbReference>
<evidence type="ECO:0000256" key="4">
    <source>
        <dbReference type="PROSITE-ProRule" id="PRU00182"/>
    </source>
</evidence>
<dbReference type="SUPFAM" id="SSF55174">
    <property type="entry name" value="Alpha-L RNA-binding motif"/>
    <property type="match status" value="1"/>
</dbReference>
<gene>
    <name evidence="7" type="primary">ylyB</name>
    <name evidence="7" type="ORF">Epro_0167</name>
</gene>
<proteinExistence type="inferred from homology"/>
<dbReference type="CDD" id="cd02869">
    <property type="entry name" value="PseudoU_synth_RluA_like"/>
    <property type="match status" value="1"/>
</dbReference>
<keyword evidence="4" id="KW-0694">RNA-binding</keyword>
<feature type="active site" evidence="3">
    <location>
        <position position="135"/>
    </location>
</feature>
<dbReference type="SUPFAM" id="SSF55120">
    <property type="entry name" value="Pseudouridine synthase"/>
    <property type="match status" value="1"/>
</dbReference>
<comment type="catalytic activity">
    <reaction evidence="5">
        <text>a uridine in RNA = a pseudouridine in RNA</text>
        <dbReference type="Rhea" id="RHEA:48348"/>
        <dbReference type="Rhea" id="RHEA-COMP:12068"/>
        <dbReference type="Rhea" id="RHEA-COMP:12069"/>
        <dbReference type="ChEBI" id="CHEBI:65314"/>
        <dbReference type="ChEBI" id="CHEBI:65315"/>
    </reaction>
</comment>
<dbReference type="GO" id="GO:0003723">
    <property type="term" value="F:RNA binding"/>
    <property type="evidence" value="ECO:0007669"/>
    <property type="project" value="UniProtKB-KW"/>
</dbReference>
<dbReference type="SMART" id="SM00363">
    <property type="entry name" value="S4"/>
    <property type="match status" value="1"/>
</dbReference>
<name>A0A0G3WFZ9_9BACT</name>
<dbReference type="Pfam" id="PF01479">
    <property type="entry name" value="S4"/>
    <property type="match status" value="1"/>
</dbReference>
<protein>
    <recommendedName>
        <fullName evidence="5">Pseudouridine synthase</fullName>
        <ecNumber evidence="5">5.4.99.-</ecNumber>
    </recommendedName>
</protein>
<dbReference type="EMBL" id="CP009498">
    <property type="protein sequence ID" value="AKL97546.1"/>
    <property type="molecule type" value="Genomic_DNA"/>
</dbReference>
<dbReference type="CDD" id="cd00165">
    <property type="entry name" value="S4"/>
    <property type="match status" value="1"/>
</dbReference>
<dbReference type="InterPro" id="IPR006225">
    <property type="entry name" value="PsdUridine_synth_RluC/D"/>
</dbReference>
<dbReference type="Gene3D" id="3.30.2350.10">
    <property type="entry name" value="Pseudouridine synthase"/>
    <property type="match status" value="1"/>
</dbReference>
<feature type="domain" description="RNA-binding S4" evidence="6">
    <location>
        <begin position="17"/>
        <end position="82"/>
    </location>
</feature>
<dbReference type="PANTHER" id="PTHR21600:SF44">
    <property type="entry name" value="RIBOSOMAL LARGE SUBUNIT PSEUDOURIDINE SYNTHASE D"/>
    <property type="match status" value="1"/>
</dbReference>
<dbReference type="InterPro" id="IPR020103">
    <property type="entry name" value="PsdUridine_synth_cat_dom_sf"/>
</dbReference>
<dbReference type="InterPro" id="IPR050188">
    <property type="entry name" value="RluA_PseudoU_synthase"/>
</dbReference>
<dbReference type="GO" id="GO:0120159">
    <property type="term" value="F:rRNA pseudouridine synthase activity"/>
    <property type="evidence" value="ECO:0007669"/>
    <property type="project" value="UniProtKB-ARBA"/>
</dbReference>
<dbReference type="InterPro" id="IPR036986">
    <property type="entry name" value="S4_RNA-bd_sf"/>
</dbReference>
<dbReference type="InterPro" id="IPR006224">
    <property type="entry name" value="PsdUridine_synth_RluA-like_CS"/>
</dbReference>
<organism evidence="7 8">
    <name type="scientific">Endomicrobium proavitum</name>
    <dbReference type="NCBI Taxonomy" id="1408281"/>
    <lineage>
        <taxon>Bacteria</taxon>
        <taxon>Pseudomonadati</taxon>
        <taxon>Elusimicrobiota</taxon>
        <taxon>Endomicrobiia</taxon>
        <taxon>Endomicrobiales</taxon>
        <taxon>Endomicrobiaceae</taxon>
        <taxon>Endomicrobium</taxon>
    </lineage>
</organism>
<keyword evidence="2 5" id="KW-0413">Isomerase</keyword>
<dbReference type="PATRIC" id="fig|1408281.3.peg.172"/>
<reference evidence="7 8" key="1">
    <citation type="submission" date="2014-09" db="EMBL/GenBank/DDBJ databases">
        <title>Complete genome sequence of Endomicrobium proavitum.</title>
        <authorList>
            <person name="Zheng H."/>
        </authorList>
    </citation>
    <scope>NUCLEOTIDE SEQUENCE [LARGE SCALE GENOMIC DNA]</scope>
    <source>
        <strain evidence="7 8">Rsa215</strain>
    </source>
</reference>
<evidence type="ECO:0000259" key="6">
    <source>
        <dbReference type="SMART" id="SM00363"/>
    </source>
</evidence>
<dbReference type="GO" id="GO:0000455">
    <property type="term" value="P:enzyme-directed rRNA pseudouridine synthesis"/>
    <property type="evidence" value="ECO:0007669"/>
    <property type="project" value="TreeGrafter"/>
</dbReference>
<dbReference type="Gene3D" id="3.10.290.10">
    <property type="entry name" value="RNA-binding S4 domain"/>
    <property type="match status" value="1"/>
</dbReference>
<dbReference type="InterPro" id="IPR002942">
    <property type="entry name" value="S4_RNA-bd"/>
</dbReference>